<evidence type="ECO:0000313" key="2">
    <source>
        <dbReference type="Proteomes" id="UP000184404"/>
    </source>
</evidence>
<dbReference type="Proteomes" id="UP000184404">
    <property type="component" value="Unassembled WGS sequence"/>
</dbReference>
<dbReference type="AlphaFoldDB" id="A0A1M4YGX5"/>
<reference evidence="1 2" key="1">
    <citation type="submission" date="2016-11" db="EMBL/GenBank/DDBJ databases">
        <authorList>
            <person name="Jaros S."/>
            <person name="Januszkiewicz K."/>
            <person name="Wedrychowicz H."/>
        </authorList>
    </citation>
    <scope>NUCLEOTIDE SEQUENCE [LARGE SCALE GENOMIC DNA]</scope>
    <source>
        <strain evidence="1 2">DSM 10502</strain>
    </source>
</reference>
<evidence type="ECO:0000313" key="1">
    <source>
        <dbReference type="EMBL" id="SHF04772.1"/>
    </source>
</evidence>
<dbReference type="RefSeq" id="WP_159430498.1">
    <property type="nucleotide sequence ID" value="NZ_FQUG01000006.1"/>
</dbReference>
<organism evidence="1 2">
    <name type="scientific">Schwartzia succinivorans DSM 10502</name>
    <dbReference type="NCBI Taxonomy" id="1123243"/>
    <lineage>
        <taxon>Bacteria</taxon>
        <taxon>Bacillati</taxon>
        <taxon>Bacillota</taxon>
        <taxon>Negativicutes</taxon>
        <taxon>Selenomonadales</taxon>
        <taxon>Selenomonadaceae</taxon>
        <taxon>Schwartzia</taxon>
    </lineage>
</organism>
<dbReference type="STRING" id="1123243.SAMN02745190_01744"/>
<protein>
    <submittedName>
        <fullName evidence="1">Uncharacterized protein</fullName>
    </submittedName>
</protein>
<name>A0A1M4YGX5_9FIRM</name>
<sequence length="47" mass="5482">MKNTEKNNTTRVVLTSQNSIAIKELMSKLSKQLMKKNENLYRRLASK</sequence>
<proteinExistence type="predicted"/>
<accession>A0A1M4YGX5</accession>
<dbReference type="EMBL" id="FQUG01000006">
    <property type="protein sequence ID" value="SHF04772.1"/>
    <property type="molecule type" value="Genomic_DNA"/>
</dbReference>
<keyword evidence="2" id="KW-1185">Reference proteome</keyword>
<gene>
    <name evidence="1" type="ORF">SAMN02745190_01744</name>
</gene>